<evidence type="ECO:0000313" key="2">
    <source>
        <dbReference type="Proteomes" id="UP000054624"/>
    </source>
</evidence>
<evidence type="ECO:0000313" key="1">
    <source>
        <dbReference type="EMBL" id="SAK46401.1"/>
    </source>
</evidence>
<organism evidence="1 2">
    <name type="scientific">Caballeronia temeraria</name>
    <dbReference type="NCBI Taxonomy" id="1777137"/>
    <lineage>
        <taxon>Bacteria</taxon>
        <taxon>Pseudomonadati</taxon>
        <taxon>Pseudomonadota</taxon>
        <taxon>Betaproteobacteria</taxon>
        <taxon>Burkholderiales</taxon>
        <taxon>Burkholderiaceae</taxon>
        <taxon>Caballeronia</taxon>
    </lineage>
</organism>
<sequence>MTLQSSGAISMSDLNNEVGSNRNNLDDGILRALANKVGSGTPISFSDFYGKTGKIAKGITMSASTSSVGFSGTPCMGGTADQLIVNASNGNCELDFSVAPIWQGNYTITNNTTGVSSVLYWQNSRSWQGANYANLLRANTGDYFTIIPS</sequence>
<dbReference type="AlphaFoldDB" id="A0A157ZLP5"/>
<name>A0A157ZLP5_9BURK</name>
<gene>
    <name evidence="1" type="ORF">AWB76_00905</name>
</gene>
<proteinExistence type="predicted"/>
<keyword evidence="2" id="KW-1185">Reference proteome</keyword>
<protein>
    <submittedName>
        <fullName evidence="1">Uncharacterized protein</fullName>
    </submittedName>
</protein>
<dbReference type="Proteomes" id="UP000054624">
    <property type="component" value="Unassembled WGS sequence"/>
</dbReference>
<accession>A0A157ZLP5</accession>
<dbReference type="EMBL" id="FCOI02000002">
    <property type="protein sequence ID" value="SAK46401.1"/>
    <property type="molecule type" value="Genomic_DNA"/>
</dbReference>
<reference evidence="2" key="1">
    <citation type="submission" date="2016-01" db="EMBL/GenBank/DDBJ databases">
        <authorList>
            <person name="Peeters Charlotte."/>
        </authorList>
    </citation>
    <scope>NUCLEOTIDE SEQUENCE [LARGE SCALE GENOMIC DNA]</scope>
</reference>
<dbReference type="STRING" id="1777137.AWB76_00905"/>